<evidence type="ECO:0000313" key="2">
    <source>
        <dbReference type="EMBL" id="KAJ5459569.1"/>
    </source>
</evidence>
<comment type="caution">
    <text evidence="2">The sequence shown here is derived from an EMBL/GenBank/DDBJ whole genome shotgun (WGS) entry which is preliminary data.</text>
</comment>
<dbReference type="GeneID" id="81594747"/>
<evidence type="ECO:0000313" key="3">
    <source>
        <dbReference type="Proteomes" id="UP001213681"/>
    </source>
</evidence>
<gene>
    <name evidence="2" type="ORF">N7458_001121</name>
</gene>
<reference evidence="2" key="1">
    <citation type="submission" date="2022-12" db="EMBL/GenBank/DDBJ databases">
        <authorList>
            <person name="Petersen C."/>
        </authorList>
    </citation>
    <scope>NUCLEOTIDE SEQUENCE</scope>
    <source>
        <strain evidence="2">IBT 16125</strain>
    </source>
</reference>
<accession>A0AAD6CAB8</accession>
<dbReference type="AlphaFoldDB" id="A0AAD6CAB8"/>
<dbReference type="Proteomes" id="UP001213681">
    <property type="component" value="Unassembled WGS sequence"/>
</dbReference>
<name>A0AAD6CAB8_9EURO</name>
<dbReference type="EMBL" id="JAPVEA010000002">
    <property type="protein sequence ID" value="KAJ5459569.1"/>
    <property type="molecule type" value="Genomic_DNA"/>
</dbReference>
<keyword evidence="3" id="KW-1185">Reference proteome</keyword>
<reference evidence="2" key="2">
    <citation type="journal article" date="2023" name="IMA Fungus">
        <title>Comparative genomic study of the Penicillium genus elucidates a diverse pangenome and 15 lateral gene transfer events.</title>
        <authorList>
            <person name="Petersen C."/>
            <person name="Sorensen T."/>
            <person name="Nielsen M.R."/>
            <person name="Sondergaard T.E."/>
            <person name="Sorensen J.L."/>
            <person name="Fitzpatrick D.A."/>
            <person name="Frisvad J.C."/>
            <person name="Nielsen K.L."/>
        </authorList>
    </citation>
    <scope>NUCLEOTIDE SEQUENCE</scope>
    <source>
        <strain evidence="2">IBT 16125</strain>
    </source>
</reference>
<proteinExistence type="predicted"/>
<protein>
    <submittedName>
        <fullName evidence="2">Uncharacterized protein</fullName>
    </submittedName>
</protein>
<evidence type="ECO:0000256" key="1">
    <source>
        <dbReference type="SAM" id="MobiDB-lite"/>
    </source>
</evidence>
<organism evidence="2 3">
    <name type="scientific">Penicillium daleae</name>
    <dbReference type="NCBI Taxonomy" id="63821"/>
    <lineage>
        <taxon>Eukaryota</taxon>
        <taxon>Fungi</taxon>
        <taxon>Dikarya</taxon>
        <taxon>Ascomycota</taxon>
        <taxon>Pezizomycotina</taxon>
        <taxon>Eurotiomycetes</taxon>
        <taxon>Eurotiomycetidae</taxon>
        <taxon>Eurotiales</taxon>
        <taxon>Aspergillaceae</taxon>
        <taxon>Penicillium</taxon>
    </lineage>
</organism>
<feature type="region of interest" description="Disordered" evidence="1">
    <location>
        <begin position="1"/>
        <end position="26"/>
    </location>
</feature>
<sequence>MDDERGRAKPEQDSKPSESTESKSIEKVDQGKLVFGVGALCLIWDKIHEELVPKGGKMGMGQMAICCEPRLKSPFGL</sequence>
<dbReference type="RefSeq" id="XP_056768611.1">
    <property type="nucleotide sequence ID" value="XM_056904504.1"/>
</dbReference>